<name>A0A834P4S4_VESPE</name>
<feature type="compositionally biased region" description="Basic and acidic residues" evidence="1">
    <location>
        <begin position="51"/>
        <end position="66"/>
    </location>
</feature>
<evidence type="ECO:0000313" key="3">
    <source>
        <dbReference type="Proteomes" id="UP000600918"/>
    </source>
</evidence>
<feature type="region of interest" description="Disordered" evidence="1">
    <location>
        <begin position="1"/>
        <end position="108"/>
    </location>
</feature>
<dbReference type="Proteomes" id="UP000600918">
    <property type="component" value="Unassembled WGS sequence"/>
</dbReference>
<gene>
    <name evidence="2" type="ORF">H0235_007386</name>
</gene>
<evidence type="ECO:0000256" key="1">
    <source>
        <dbReference type="SAM" id="MobiDB-lite"/>
    </source>
</evidence>
<sequence>MLELFRKQQKKKKRLKPQSRRSKRGKKKESPKKRKRVDVGQSGQNPTARGSDVRFRQSMDREKDNRYASIPAPTKPAMAHSAKSECRAGYDRTLAGSSSSGLTKSLRD</sequence>
<comment type="caution">
    <text evidence="2">The sequence shown here is derived from an EMBL/GenBank/DDBJ whole genome shotgun (WGS) entry which is preliminary data.</text>
</comment>
<evidence type="ECO:0000313" key="2">
    <source>
        <dbReference type="EMBL" id="KAF7427692.1"/>
    </source>
</evidence>
<protein>
    <submittedName>
        <fullName evidence="2">Uncharacterized protein</fullName>
    </submittedName>
</protein>
<feature type="compositionally biased region" description="Basic residues" evidence="1">
    <location>
        <begin position="7"/>
        <end position="36"/>
    </location>
</feature>
<accession>A0A834P4S4</accession>
<feature type="compositionally biased region" description="Polar residues" evidence="1">
    <location>
        <begin position="95"/>
        <end position="108"/>
    </location>
</feature>
<dbReference type="EMBL" id="JACSDY010000005">
    <property type="protein sequence ID" value="KAF7427692.1"/>
    <property type="molecule type" value="Genomic_DNA"/>
</dbReference>
<reference evidence="2" key="1">
    <citation type="journal article" date="2020" name="G3 (Bethesda)">
        <title>High-Quality Assemblies for Three Invasive Social Wasps from the &lt;i&gt;Vespula&lt;/i&gt; Genus.</title>
        <authorList>
            <person name="Harrop T.W.R."/>
            <person name="Guhlin J."/>
            <person name="McLaughlin G.M."/>
            <person name="Permina E."/>
            <person name="Stockwell P."/>
            <person name="Gilligan J."/>
            <person name="Le Lec M.F."/>
            <person name="Gruber M.A.M."/>
            <person name="Quinn O."/>
            <person name="Lovegrove M."/>
            <person name="Duncan E.J."/>
            <person name="Remnant E.J."/>
            <person name="Van Eeckhoven J."/>
            <person name="Graham B."/>
            <person name="Knapp R.A."/>
            <person name="Langford K.W."/>
            <person name="Kronenberg Z."/>
            <person name="Press M.O."/>
            <person name="Eacker S.M."/>
            <person name="Wilson-Rankin E.E."/>
            <person name="Purcell J."/>
            <person name="Lester P.J."/>
            <person name="Dearden P.K."/>
        </authorList>
    </citation>
    <scope>NUCLEOTIDE SEQUENCE</scope>
    <source>
        <strain evidence="2">Volc-1</strain>
    </source>
</reference>
<dbReference type="AlphaFoldDB" id="A0A834P4S4"/>
<keyword evidence="3" id="KW-1185">Reference proteome</keyword>
<proteinExistence type="predicted"/>
<organism evidence="2 3">
    <name type="scientific">Vespula pensylvanica</name>
    <name type="common">Western yellow jacket</name>
    <name type="synonym">Wasp</name>
    <dbReference type="NCBI Taxonomy" id="30213"/>
    <lineage>
        <taxon>Eukaryota</taxon>
        <taxon>Metazoa</taxon>
        <taxon>Ecdysozoa</taxon>
        <taxon>Arthropoda</taxon>
        <taxon>Hexapoda</taxon>
        <taxon>Insecta</taxon>
        <taxon>Pterygota</taxon>
        <taxon>Neoptera</taxon>
        <taxon>Endopterygota</taxon>
        <taxon>Hymenoptera</taxon>
        <taxon>Apocrita</taxon>
        <taxon>Aculeata</taxon>
        <taxon>Vespoidea</taxon>
        <taxon>Vespidae</taxon>
        <taxon>Vespinae</taxon>
        <taxon>Vespula</taxon>
    </lineage>
</organism>